<keyword evidence="1" id="KW-0472">Membrane</keyword>
<keyword evidence="3" id="KW-1185">Reference proteome</keyword>
<name>A0A415DYT6_9FIRM</name>
<reference evidence="2 3" key="1">
    <citation type="submission" date="2018-08" db="EMBL/GenBank/DDBJ databases">
        <title>A genome reference for cultivated species of the human gut microbiota.</title>
        <authorList>
            <person name="Zou Y."/>
            <person name="Xue W."/>
            <person name="Luo G."/>
        </authorList>
    </citation>
    <scope>NUCLEOTIDE SEQUENCE [LARGE SCALE GENOMIC DNA]</scope>
    <source>
        <strain evidence="2 3">AM07-24</strain>
    </source>
</reference>
<evidence type="ECO:0000313" key="3">
    <source>
        <dbReference type="Proteomes" id="UP000284841"/>
    </source>
</evidence>
<dbReference type="STRING" id="1776384.GCA_900086585_01730"/>
<dbReference type="RefSeq" id="WP_067536631.1">
    <property type="nucleotide sequence ID" value="NZ_AP025567.1"/>
</dbReference>
<keyword evidence="1" id="KW-0812">Transmembrane</keyword>
<keyword evidence="1" id="KW-1133">Transmembrane helix</keyword>
<organism evidence="2 3">
    <name type="scientific">Emergencia timonensis</name>
    <dbReference type="NCBI Taxonomy" id="1776384"/>
    <lineage>
        <taxon>Bacteria</taxon>
        <taxon>Bacillati</taxon>
        <taxon>Bacillota</taxon>
        <taxon>Clostridia</taxon>
        <taxon>Peptostreptococcales</taxon>
        <taxon>Anaerovoracaceae</taxon>
        <taxon>Emergencia</taxon>
    </lineage>
</organism>
<dbReference type="GeneID" id="83004104"/>
<proteinExistence type="predicted"/>
<accession>A0A415DYT6</accession>
<evidence type="ECO:0000313" key="2">
    <source>
        <dbReference type="EMBL" id="RHJ86019.1"/>
    </source>
</evidence>
<comment type="caution">
    <text evidence="2">The sequence shown here is derived from an EMBL/GenBank/DDBJ whole genome shotgun (WGS) entry which is preliminary data.</text>
</comment>
<feature type="transmembrane region" description="Helical" evidence="1">
    <location>
        <begin position="6"/>
        <end position="23"/>
    </location>
</feature>
<protein>
    <submittedName>
        <fullName evidence="2">Uncharacterized protein</fullName>
    </submittedName>
</protein>
<dbReference type="AlphaFoldDB" id="A0A415DYT6"/>
<gene>
    <name evidence="2" type="ORF">DW099_14365</name>
</gene>
<dbReference type="Proteomes" id="UP000284841">
    <property type="component" value="Unassembled WGS sequence"/>
</dbReference>
<evidence type="ECO:0000256" key="1">
    <source>
        <dbReference type="SAM" id="Phobius"/>
    </source>
</evidence>
<dbReference type="EMBL" id="QRMS01000004">
    <property type="protein sequence ID" value="RHJ86019.1"/>
    <property type="molecule type" value="Genomic_DNA"/>
</dbReference>
<sequence>METMGNVFGLLGIVAFVMYFDLAKKVKKLERMIKDSGIVDFEKESLKDILKKNLGKTAKLELEREAEDSDFAAKECLIVDIDEEWLQIRSVKKGQEGLIRVDFVKGVQFV</sequence>